<dbReference type="Pfam" id="PF02622">
    <property type="entry name" value="DUF179"/>
    <property type="match status" value="1"/>
</dbReference>
<reference evidence="1" key="2">
    <citation type="journal article" date="2021" name="Genome Biol. Evol.">
        <title>Developing a high-quality reference genome for a parasitic bivalve with doubly uniparental inheritance (Bivalvia: Unionida).</title>
        <authorList>
            <person name="Smith C.H."/>
        </authorList>
    </citation>
    <scope>NUCLEOTIDE SEQUENCE</scope>
    <source>
        <strain evidence="1">CHS0354</strain>
        <tissue evidence="1">Mantle</tissue>
    </source>
</reference>
<protein>
    <submittedName>
        <fullName evidence="1">Uncharacterized protein</fullName>
    </submittedName>
</protein>
<gene>
    <name evidence="1" type="ORF">CHS0354_018470</name>
</gene>
<dbReference type="AlphaFoldDB" id="A0AAE0TAP3"/>
<reference evidence="1" key="1">
    <citation type="journal article" date="2021" name="Genome Biol. Evol.">
        <title>A High-Quality Reference Genome for a Parasitic Bivalve with Doubly Uniparental Inheritance (Bivalvia: Unionida).</title>
        <authorList>
            <person name="Smith C.H."/>
        </authorList>
    </citation>
    <scope>NUCLEOTIDE SEQUENCE</scope>
    <source>
        <strain evidence="1">CHS0354</strain>
    </source>
</reference>
<dbReference type="PANTHER" id="PTHR30327">
    <property type="entry name" value="UNCHARACTERIZED PROTEIN YQGE"/>
    <property type="match status" value="1"/>
</dbReference>
<dbReference type="Gene3D" id="3.40.1740.10">
    <property type="entry name" value="VC0467-like"/>
    <property type="match status" value="1"/>
</dbReference>
<accession>A0AAE0TAP3</accession>
<keyword evidence="2" id="KW-1185">Reference proteome</keyword>
<dbReference type="Proteomes" id="UP001195483">
    <property type="component" value="Unassembled WGS sequence"/>
</dbReference>
<dbReference type="GO" id="GO:0005829">
    <property type="term" value="C:cytosol"/>
    <property type="evidence" value="ECO:0007669"/>
    <property type="project" value="TreeGrafter"/>
</dbReference>
<name>A0AAE0TAP3_9BIVA</name>
<proteinExistence type="inferred from homology"/>
<organism evidence="1 2">
    <name type="scientific">Potamilus streckersoni</name>
    <dbReference type="NCBI Taxonomy" id="2493646"/>
    <lineage>
        <taxon>Eukaryota</taxon>
        <taxon>Metazoa</taxon>
        <taxon>Spiralia</taxon>
        <taxon>Lophotrochozoa</taxon>
        <taxon>Mollusca</taxon>
        <taxon>Bivalvia</taxon>
        <taxon>Autobranchia</taxon>
        <taxon>Heteroconchia</taxon>
        <taxon>Palaeoheterodonta</taxon>
        <taxon>Unionida</taxon>
        <taxon>Unionoidea</taxon>
        <taxon>Unionidae</taxon>
        <taxon>Ambleminae</taxon>
        <taxon>Lampsilini</taxon>
        <taxon>Potamilus</taxon>
    </lineage>
</organism>
<dbReference type="SUPFAM" id="SSF143456">
    <property type="entry name" value="VC0467-like"/>
    <property type="match status" value="1"/>
</dbReference>
<dbReference type="PANTHER" id="PTHR30327:SF1">
    <property type="entry name" value="UPF0301 PROTEIN YQGE"/>
    <property type="match status" value="1"/>
</dbReference>
<reference evidence="1" key="3">
    <citation type="submission" date="2023-05" db="EMBL/GenBank/DDBJ databases">
        <authorList>
            <person name="Smith C.H."/>
        </authorList>
    </citation>
    <scope>NUCLEOTIDE SEQUENCE</scope>
    <source>
        <strain evidence="1">CHS0354</strain>
        <tissue evidence="1">Mantle</tissue>
    </source>
</reference>
<comment type="caution">
    <text evidence="1">The sequence shown here is derived from an EMBL/GenBank/DDBJ whole genome shotgun (WGS) entry which is preliminary data.</text>
</comment>
<dbReference type="Gene3D" id="3.30.70.1300">
    <property type="entry name" value="VC0467-like domains"/>
    <property type="match status" value="1"/>
</dbReference>
<evidence type="ECO:0000313" key="1">
    <source>
        <dbReference type="EMBL" id="KAK3606876.1"/>
    </source>
</evidence>
<sequence length="185" mass="21390">MNNNIPLLLAMPGLDDGIFRRSVILLAEHDDEGAMGFAVNLDTRKTLNDVLLRTEPGYIPDRNFPILLGGPVKTEFFWVLHPPCETDFKSTLKFFDELYITSGHEVLPYYVRHMSPKIYGVGVGYSGWNKQQLEQEIKNGSWWETTKPAEELFSIPLKKRWEYLFKELGVNLNCFYDTPNSCYMN</sequence>
<evidence type="ECO:0000313" key="2">
    <source>
        <dbReference type="Proteomes" id="UP001195483"/>
    </source>
</evidence>
<dbReference type="EMBL" id="JAEAOA010001141">
    <property type="protein sequence ID" value="KAK3606876.1"/>
    <property type="molecule type" value="Genomic_DNA"/>
</dbReference>
<dbReference type="InterPro" id="IPR003774">
    <property type="entry name" value="AlgH-like"/>
</dbReference>
<dbReference type="HAMAP" id="MF_00758">
    <property type="entry name" value="UPF0301"/>
    <property type="match status" value="1"/>
</dbReference>